<dbReference type="VEuPathDB" id="VectorBase:AMEC021397"/>
<evidence type="ECO:0000313" key="1">
    <source>
        <dbReference type="EnsemblMetazoa" id="AMEC021397-PA"/>
    </source>
</evidence>
<sequence length="129" mass="13337">MSDELWTAIAPIVDAAGLGRTPGAMASTATLTFALGSTRASPGASVPGIRSIARLIESSSHSVSLLLLSKTLESSSSPPLSVRLMDDAEILERLLPLALSDLLVSVPELFRPAIVSPPLADIDCALDCV</sequence>
<dbReference type="EnsemblMetazoa" id="AMEC021397-RA">
    <property type="protein sequence ID" value="AMEC021397-PA"/>
    <property type="gene ID" value="AMEC021397"/>
</dbReference>
<reference evidence="2" key="1">
    <citation type="submission" date="2014-01" db="EMBL/GenBank/DDBJ databases">
        <title>The Genome Sequence of Anopheles melas CM1001059_A (V2).</title>
        <authorList>
            <consortium name="The Broad Institute Genomics Platform"/>
            <person name="Neafsey D.E."/>
            <person name="Besansky N."/>
            <person name="Howell P."/>
            <person name="Walton C."/>
            <person name="Young S.K."/>
            <person name="Zeng Q."/>
            <person name="Gargeya S."/>
            <person name="Fitzgerald M."/>
            <person name="Haas B."/>
            <person name="Abouelleil A."/>
            <person name="Allen A.W."/>
            <person name="Alvarado L."/>
            <person name="Arachchi H.M."/>
            <person name="Berlin A.M."/>
            <person name="Chapman S.B."/>
            <person name="Gainer-Dewar J."/>
            <person name="Goldberg J."/>
            <person name="Griggs A."/>
            <person name="Gujja S."/>
            <person name="Hansen M."/>
            <person name="Howarth C."/>
            <person name="Imamovic A."/>
            <person name="Ireland A."/>
            <person name="Larimer J."/>
            <person name="McCowan C."/>
            <person name="Murphy C."/>
            <person name="Pearson M."/>
            <person name="Poon T.W."/>
            <person name="Priest M."/>
            <person name="Roberts A."/>
            <person name="Saif S."/>
            <person name="Shea T."/>
            <person name="Sisk P."/>
            <person name="Sykes S."/>
            <person name="Wortman J."/>
            <person name="Nusbaum C."/>
            <person name="Birren B."/>
        </authorList>
    </citation>
    <scope>NUCLEOTIDE SEQUENCE [LARGE SCALE GENOMIC DNA]</scope>
    <source>
        <strain evidence="2">CM1001059</strain>
    </source>
</reference>
<name>A0A182UJ94_9DIPT</name>
<accession>A0A182UJ94</accession>
<reference evidence="1" key="2">
    <citation type="submission" date="2020-05" db="UniProtKB">
        <authorList>
            <consortium name="EnsemblMetazoa"/>
        </authorList>
    </citation>
    <scope>IDENTIFICATION</scope>
    <source>
        <strain evidence="1">CM1001059</strain>
    </source>
</reference>
<protein>
    <submittedName>
        <fullName evidence="1">Uncharacterized protein</fullName>
    </submittedName>
</protein>
<dbReference type="Proteomes" id="UP000075902">
    <property type="component" value="Unassembled WGS sequence"/>
</dbReference>
<keyword evidence="2" id="KW-1185">Reference proteome</keyword>
<dbReference type="AlphaFoldDB" id="A0A182UJ94"/>
<evidence type="ECO:0000313" key="2">
    <source>
        <dbReference type="Proteomes" id="UP000075902"/>
    </source>
</evidence>
<proteinExistence type="predicted"/>
<organism evidence="1 2">
    <name type="scientific">Anopheles melas</name>
    <dbReference type="NCBI Taxonomy" id="34690"/>
    <lineage>
        <taxon>Eukaryota</taxon>
        <taxon>Metazoa</taxon>
        <taxon>Ecdysozoa</taxon>
        <taxon>Arthropoda</taxon>
        <taxon>Hexapoda</taxon>
        <taxon>Insecta</taxon>
        <taxon>Pterygota</taxon>
        <taxon>Neoptera</taxon>
        <taxon>Endopterygota</taxon>
        <taxon>Diptera</taxon>
        <taxon>Nematocera</taxon>
        <taxon>Culicoidea</taxon>
        <taxon>Culicidae</taxon>
        <taxon>Anophelinae</taxon>
        <taxon>Anopheles</taxon>
    </lineage>
</organism>